<gene>
    <name evidence="2" type="ORF">ACFL27_06715</name>
</gene>
<evidence type="ECO:0000256" key="1">
    <source>
        <dbReference type="SAM" id="MobiDB-lite"/>
    </source>
</evidence>
<name>A0ABV6YUN0_UNCC1</name>
<protein>
    <submittedName>
        <fullName evidence="2">Addiction module protein</fullName>
    </submittedName>
</protein>
<dbReference type="EMBL" id="JBHPBY010000064">
    <property type="protein sequence ID" value="MFC1849885.1"/>
    <property type="molecule type" value="Genomic_DNA"/>
</dbReference>
<reference evidence="2 3" key="1">
    <citation type="submission" date="2024-09" db="EMBL/GenBank/DDBJ databases">
        <title>Laminarin stimulates single cell rates of sulfate reduction while oxygen inhibits transcriptomic activity in coastal marine sediment.</title>
        <authorList>
            <person name="Lindsay M."/>
            <person name="Orcutt B."/>
            <person name="Emerson D."/>
            <person name="Stepanauskas R."/>
            <person name="D'Angelo T."/>
        </authorList>
    </citation>
    <scope>NUCLEOTIDE SEQUENCE [LARGE SCALE GENOMIC DNA]</scope>
    <source>
        <strain evidence="2">SAG AM-311-K15</strain>
    </source>
</reference>
<keyword evidence="3" id="KW-1185">Reference proteome</keyword>
<feature type="compositionally biased region" description="Basic and acidic residues" evidence="1">
    <location>
        <begin position="63"/>
        <end position="73"/>
    </location>
</feature>
<comment type="caution">
    <text evidence="2">The sequence shown here is derived from an EMBL/GenBank/DDBJ whole genome shotgun (WGS) entry which is preliminary data.</text>
</comment>
<dbReference type="InterPro" id="IPR013406">
    <property type="entry name" value="CHP02574_addiction_mod"/>
</dbReference>
<proteinExistence type="predicted"/>
<feature type="compositionally biased region" description="Polar residues" evidence="1">
    <location>
        <begin position="51"/>
        <end position="60"/>
    </location>
</feature>
<organism evidence="2 3">
    <name type="scientific">candidate division CSSED10-310 bacterium</name>
    <dbReference type="NCBI Taxonomy" id="2855610"/>
    <lineage>
        <taxon>Bacteria</taxon>
        <taxon>Bacteria division CSSED10-310</taxon>
    </lineage>
</organism>
<dbReference type="Pfam" id="PF09720">
    <property type="entry name" value="Unstab_antitox"/>
    <property type="match status" value="1"/>
</dbReference>
<accession>A0ABV6YUN0</accession>
<feature type="region of interest" description="Disordered" evidence="1">
    <location>
        <begin position="48"/>
        <end position="73"/>
    </location>
</feature>
<sequence length="73" mass="8491">MESSLTKEIKKLSIAERILLVEELWNSILSDQEKLRLTSEQKDELDARLQDYQNSPQEGSSWDDVKGRVIDNK</sequence>
<evidence type="ECO:0000313" key="2">
    <source>
        <dbReference type="EMBL" id="MFC1849885.1"/>
    </source>
</evidence>
<dbReference type="NCBIfam" id="TIGR02574">
    <property type="entry name" value="stabl_TIGR02574"/>
    <property type="match status" value="1"/>
</dbReference>
<evidence type="ECO:0000313" key="3">
    <source>
        <dbReference type="Proteomes" id="UP001594351"/>
    </source>
</evidence>
<dbReference type="Proteomes" id="UP001594351">
    <property type="component" value="Unassembled WGS sequence"/>
</dbReference>